<dbReference type="EnsemblPlants" id="AVESA.00010b.r2.1DG0136880.1">
    <property type="protein sequence ID" value="AVESA.00010b.r2.1DG0136880.1.CDS"/>
    <property type="gene ID" value="AVESA.00010b.r2.1DG0136880"/>
</dbReference>
<reference evidence="1" key="2">
    <citation type="submission" date="2025-09" db="UniProtKB">
        <authorList>
            <consortium name="EnsemblPlants"/>
        </authorList>
    </citation>
    <scope>IDENTIFICATION</scope>
</reference>
<reference evidence="1" key="1">
    <citation type="submission" date="2021-05" db="EMBL/GenBank/DDBJ databases">
        <authorList>
            <person name="Scholz U."/>
            <person name="Mascher M."/>
            <person name="Fiebig A."/>
        </authorList>
    </citation>
    <scope>NUCLEOTIDE SEQUENCE [LARGE SCALE GENOMIC DNA]</scope>
</reference>
<keyword evidence="2" id="KW-1185">Reference proteome</keyword>
<protein>
    <submittedName>
        <fullName evidence="1">Uncharacterized protein</fullName>
    </submittedName>
</protein>
<accession>A0ACD5TWN6</accession>
<name>A0ACD5TWN6_AVESA</name>
<evidence type="ECO:0000313" key="2">
    <source>
        <dbReference type="Proteomes" id="UP001732700"/>
    </source>
</evidence>
<evidence type="ECO:0000313" key="1">
    <source>
        <dbReference type="EnsemblPlants" id="AVESA.00010b.r2.1DG0136880.1.CDS"/>
    </source>
</evidence>
<organism evidence="1 2">
    <name type="scientific">Avena sativa</name>
    <name type="common">Oat</name>
    <dbReference type="NCBI Taxonomy" id="4498"/>
    <lineage>
        <taxon>Eukaryota</taxon>
        <taxon>Viridiplantae</taxon>
        <taxon>Streptophyta</taxon>
        <taxon>Embryophyta</taxon>
        <taxon>Tracheophyta</taxon>
        <taxon>Spermatophyta</taxon>
        <taxon>Magnoliopsida</taxon>
        <taxon>Liliopsida</taxon>
        <taxon>Poales</taxon>
        <taxon>Poaceae</taxon>
        <taxon>BOP clade</taxon>
        <taxon>Pooideae</taxon>
        <taxon>Poodae</taxon>
        <taxon>Poeae</taxon>
        <taxon>Poeae Chloroplast Group 1 (Aveneae type)</taxon>
        <taxon>Aveninae</taxon>
        <taxon>Avena</taxon>
    </lineage>
</organism>
<sequence>MEFLPRHQFLFGVCAVALVIGLVNAVHGETAAVVVGMARCADCTRKNMNAQAAFRGLQVAVKCKNGKGEYESKAVGQVDKSGAFAVPLAADQVGEDGRLKQDCFAQLHSASSVPCPGQEPSKIVTAQPSHDGKMTFVALPGEVHQPSEECASAYLCHPSPKPVVVPPPKHKHDHPHLPGIKPPKHDHDHDHPHPPGVKPIPPKHDHDHEPAVKPIPPKHDHDHALPPVAKSPKPAPIYGPPAERNAVTDPQLFKKMLPFLKKLPFFPPAEQNRKP</sequence>
<proteinExistence type="predicted"/>
<dbReference type="Proteomes" id="UP001732700">
    <property type="component" value="Chromosome 1D"/>
</dbReference>